<dbReference type="CDD" id="cd00834">
    <property type="entry name" value="KAS_I_II"/>
    <property type="match status" value="1"/>
</dbReference>
<evidence type="ECO:0000256" key="4">
    <source>
        <dbReference type="RuleBase" id="RU003694"/>
    </source>
</evidence>
<dbReference type="Pfam" id="PF00109">
    <property type="entry name" value="ketoacyl-synt"/>
    <property type="match status" value="1"/>
</dbReference>
<reference evidence="6 7" key="1">
    <citation type="submission" date="2015-09" db="EMBL/GenBank/DDBJ databases">
        <title>Genome announcement of multiple Pseudomonas syringae strains.</title>
        <authorList>
            <person name="Thakur S."/>
            <person name="Wang P.W."/>
            <person name="Gong Y."/>
            <person name="Weir B.S."/>
            <person name="Guttman D.S."/>
        </authorList>
    </citation>
    <scope>NUCLEOTIDE SEQUENCE [LARGE SCALE GENOMIC DNA]</scope>
    <source>
        <strain evidence="6 7">ICMP6289</strain>
    </source>
</reference>
<dbReference type="NCBIfam" id="NF006618">
    <property type="entry name" value="PRK09185.1"/>
    <property type="match status" value="1"/>
</dbReference>
<evidence type="ECO:0000256" key="2">
    <source>
        <dbReference type="ARBA" id="ARBA00008467"/>
    </source>
</evidence>
<dbReference type="PANTHER" id="PTHR11712:SF320">
    <property type="entry name" value="BETA-KETOACYL SYNTHASE"/>
    <property type="match status" value="1"/>
</dbReference>
<organism evidence="6 7">
    <name type="scientific">Pseudomonas meliae</name>
    <dbReference type="NCBI Taxonomy" id="86176"/>
    <lineage>
        <taxon>Bacteria</taxon>
        <taxon>Pseudomonadati</taxon>
        <taxon>Pseudomonadota</taxon>
        <taxon>Gammaproteobacteria</taxon>
        <taxon>Pseudomonadales</taxon>
        <taxon>Pseudomonadaceae</taxon>
        <taxon>Pseudomonas</taxon>
    </lineage>
</organism>
<accession>A0A0N8S0K9</accession>
<dbReference type="AlphaFoldDB" id="A0A0N8S0K9"/>
<dbReference type="EMBL" id="LJQT01000477">
    <property type="protein sequence ID" value="KPX79479.1"/>
    <property type="molecule type" value="Genomic_DNA"/>
</dbReference>
<evidence type="ECO:0000313" key="7">
    <source>
        <dbReference type="Proteomes" id="UP000050455"/>
    </source>
</evidence>
<protein>
    <submittedName>
        <fullName evidence="6">3-oxoacyl-synthase, FabV inferred for ABFAE pathway</fullName>
    </submittedName>
</protein>
<dbReference type="InterPro" id="IPR020841">
    <property type="entry name" value="PKS_Beta-ketoAc_synthase_dom"/>
</dbReference>
<feature type="domain" description="Ketosynthase family 3 (KS3)" evidence="5">
    <location>
        <begin position="1"/>
        <end position="428"/>
    </location>
</feature>
<dbReference type="PROSITE" id="PS00606">
    <property type="entry name" value="KS3_1"/>
    <property type="match status" value="1"/>
</dbReference>
<dbReference type="InterPro" id="IPR014030">
    <property type="entry name" value="Ketoacyl_synth_N"/>
</dbReference>
<dbReference type="SUPFAM" id="SSF53901">
    <property type="entry name" value="Thiolase-like"/>
    <property type="match status" value="2"/>
</dbReference>
<dbReference type="InterPro" id="IPR018201">
    <property type="entry name" value="Ketoacyl_synth_AS"/>
</dbReference>
<evidence type="ECO:0000259" key="5">
    <source>
        <dbReference type="PROSITE" id="PS52004"/>
    </source>
</evidence>
<name>A0A0N8S0K9_9PSED</name>
<dbReference type="InterPro" id="IPR000794">
    <property type="entry name" value="Beta-ketoacyl_synthase"/>
</dbReference>
<keyword evidence="7" id="KW-1185">Reference proteome</keyword>
<dbReference type="InterPro" id="IPR016039">
    <property type="entry name" value="Thiolase-like"/>
</dbReference>
<gene>
    <name evidence="6" type="ORF">ALO64_04956</name>
</gene>
<dbReference type="InterPro" id="IPR014031">
    <property type="entry name" value="Ketoacyl_synth_C"/>
</dbReference>
<dbReference type="UniPathway" id="UPA00094"/>
<dbReference type="PATRIC" id="fig|86176.4.peg.1630"/>
<dbReference type="PANTHER" id="PTHR11712">
    <property type="entry name" value="POLYKETIDE SYNTHASE-RELATED"/>
    <property type="match status" value="1"/>
</dbReference>
<dbReference type="GO" id="GO:0004315">
    <property type="term" value="F:3-oxoacyl-[acyl-carrier-protein] synthase activity"/>
    <property type="evidence" value="ECO:0007669"/>
    <property type="project" value="InterPro"/>
</dbReference>
<dbReference type="PROSITE" id="PS52004">
    <property type="entry name" value="KS3_2"/>
    <property type="match status" value="1"/>
</dbReference>
<proteinExistence type="inferred from homology"/>
<dbReference type="GO" id="GO:0005829">
    <property type="term" value="C:cytosol"/>
    <property type="evidence" value="ECO:0007669"/>
    <property type="project" value="TreeGrafter"/>
</dbReference>
<comment type="similarity">
    <text evidence="2 4">Belongs to the thiolase-like superfamily. Beta-ketoacyl-ACP synthases family.</text>
</comment>
<evidence type="ECO:0000256" key="3">
    <source>
        <dbReference type="ARBA" id="ARBA00022679"/>
    </source>
</evidence>
<dbReference type="SMART" id="SM00825">
    <property type="entry name" value="PKS_KS"/>
    <property type="match status" value="1"/>
</dbReference>
<dbReference type="Proteomes" id="UP000050455">
    <property type="component" value="Unassembled WGS sequence"/>
</dbReference>
<comment type="pathway">
    <text evidence="1">Lipid metabolism; fatty acid biosynthesis.</text>
</comment>
<evidence type="ECO:0000313" key="6">
    <source>
        <dbReference type="EMBL" id="KPX79479.1"/>
    </source>
</evidence>
<dbReference type="Gene3D" id="3.40.47.10">
    <property type="match status" value="1"/>
</dbReference>
<dbReference type="Pfam" id="PF02801">
    <property type="entry name" value="Ketoacyl-synt_C"/>
    <property type="match status" value="1"/>
</dbReference>
<sequence length="430" mass="45401">MAGRISVSQRLHHPSQGRVELQGYTAERREHAMTAYLNALGLICSLGDSREEVSRRLFAGDSSGMVFESGWVPERALPVGAVKSALPPIPPAMQSQRSRNNQLLLAAALQIEDDIRQAIARYGAGRIGVIVGTSTSGIDEASESMASWLRDKTFPDDYDYRQQELSAPANFLAGWLQLSGPAYVISTACTSSARALLSARRALDMGLCDAVLCGDVDSLCRLTLNGFSALEAMSPQLCNPFSSHRNGINIGEAAALFLMTREAANSHSIALLGAGASCDAHHISAPEPTGRGAQDAMLQALGSARLDAAQIGYLNLHGTATPHNDAMESLAVQAVFPNGVPCSSTKPLSGHTLGAAGALEVAFCWLSLAPDNSEQALPPHLWDGEADPLLPALQWTLPGSRLAPANARYMMSNSFAFGGNNISLIIGDAP</sequence>
<comment type="caution">
    <text evidence="6">The sequence shown here is derived from an EMBL/GenBank/DDBJ whole genome shotgun (WGS) entry which is preliminary data.</text>
</comment>
<keyword evidence="3 4" id="KW-0808">Transferase</keyword>
<evidence type="ECO:0000256" key="1">
    <source>
        <dbReference type="ARBA" id="ARBA00005194"/>
    </source>
</evidence>
<dbReference type="GO" id="GO:0006633">
    <property type="term" value="P:fatty acid biosynthetic process"/>
    <property type="evidence" value="ECO:0007669"/>
    <property type="project" value="UniProtKB-UniPathway"/>
</dbReference>